<dbReference type="SUPFAM" id="SSF55174">
    <property type="entry name" value="Alpha-L RNA-binding motif"/>
    <property type="match status" value="1"/>
</dbReference>
<gene>
    <name evidence="2" type="ORF">SDC9_45969</name>
</gene>
<sequence>MAFDPQSAPFSLEGGYSLAERKIAWFGEEASAGWRENPPIACLRISPIAPKFADSLTHRDFLGALMSLGVRRSVLGDILIADNCGFLFCLESISSFLTEQLTQIRHTTVRCSPAEPPEVAVSAGTEKQIVVASERLDALVASVYDLSRSESQELFSAGRLFVNSRMIENASRSPAPGDIISVRGYGRFRYLGIEAETKRGRLRVTVEIY</sequence>
<dbReference type="CDD" id="cd00165">
    <property type="entry name" value="S4"/>
    <property type="match status" value="1"/>
</dbReference>
<dbReference type="EMBL" id="VSSQ01000686">
    <property type="protein sequence ID" value="MPL99748.1"/>
    <property type="molecule type" value="Genomic_DNA"/>
</dbReference>
<dbReference type="PROSITE" id="PS50889">
    <property type="entry name" value="S4"/>
    <property type="match status" value="1"/>
</dbReference>
<dbReference type="Gene3D" id="3.10.290.10">
    <property type="entry name" value="RNA-binding S4 domain"/>
    <property type="match status" value="1"/>
</dbReference>
<proteinExistence type="predicted"/>
<dbReference type="InterPro" id="IPR040591">
    <property type="entry name" value="RqcP2_RBD"/>
</dbReference>
<dbReference type="InterPro" id="IPR036986">
    <property type="entry name" value="S4_RNA-bd_sf"/>
</dbReference>
<dbReference type="InterPro" id="IPR012677">
    <property type="entry name" value="Nucleotide-bd_a/b_plait_sf"/>
</dbReference>
<feature type="domain" description="RNA-binding S4" evidence="1">
    <location>
        <begin position="134"/>
        <end position="197"/>
    </location>
</feature>
<dbReference type="Pfam" id="PF17774">
    <property type="entry name" value="YlmH_RBD"/>
    <property type="match status" value="1"/>
</dbReference>
<evidence type="ECO:0000259" key="1">
    <source>
        <dbReference type="SMART" id="SM00363"/>
    </source>
</evidence>
<evidence type="ECO:0000313" key="2">
    <source>
        <dbReference type="EMBL" id="MPL99748.1"/>
    </source>
</evidence>
<dbReference type="AlphaFoldDB" id="A0A644W840"/>
<protein>
    <recommendedName>
        <fullName evidence="1">RNA-binding S4 domain-containing protein</fullName>
    </recommendedName>
</protein>
<organism evidence="2">
    <name type="scientific">bioreactor metagenome</name>
    <dbReference type="NCBI Taxonomy" id="1076179"/>
    <lineage>
        <taxon>unclassified sequences</taxon>
        <taxon>metagenomes</taxon>
        <taxon>ecological metagenomes</taxon>
    </lineage>
</organism>
<dbReference type="SMART" id="SM00363">
    <property type="entry name" value="S4"/>
    <property type="match status" value="1"/>
</dbReference>
<comment type="caution">
    <text evidence="2">The sequence shown here is derived from an EMBL/GenBank/DDBJ whole genome shotgun (WGS) entry which is preliminary data.</text>
</comment>
<dbReference type="Gene3D" id="3.30.70.330">
    <property type="match status" value="1"/>
</dbReference>
<accession>A0A644W840</accession>
<name>A0A644W840_9ZZZZ</name>
<reference evidence="2" key="1">
    <citation type="submission" date="2019-08" db="EMBL/GenBank/DDBJ databases">
        <authorList>
            <person name="Kucharzyk K."/>
            <person name="Murdoch R.W."/>
            <person name="Higgins S."/>
            <person name="Loffler F."/>
        </authorList>
    </citation>
    <scope>NUCLEOTIDE SEQUENCE</scope>
</reference>
<dbReference type="InterPro" id="IPR002942">
    <property type="entry name" value="S4_RNA-bd"/>
</dbReference>
<dbReference type="GO" id="GO:0003723">
    <property type="term" value="F:RNA binding"/>
    <property type="evidence" value="ECO:0007669"/>
    <property type="project" value="InterPro"/>
</dbReference>